<feature type="region of interest" description="Disordered" evidence="3">
    <location>
        <begin position="252"/>
        <end position="286"/>
    </location>
</feature>
<gene>
    <name evidence="4" type="ORF">DSM5745_00380</name>
</gene>
<evidence type="ECO:0000256" key="1">
    <source>
        <dbReference type="ARBA" id="ARBA00009947"/>
    </source>
</evidence>
<reference evidence="4 5" key="1">
    <citation type="journal article" date="2018" name="IMA Fungus">
        <title>IMA Genome-F 9: Draft genome sequence of Annulohypoxylon stygium, Aspergillus mulundensis, Berkeleyomyces basicola (syn. Thielaviopsis basicola), Ceratocystis smalleyi, two Cercospora beticola strains, Coleophoma cylindrospora, Fusarium fracticaudum, Phialophora cf. hyalina, and Morchella septimelata.</title>
        <authorList>
            <person name="Wingfield B.D."/>
            <person name="Bills G.F."/>
            <person name="Dong Y."/>
            <person name="Huang W."/>
            <person name="Nel W.J."/>
            <person name="Swalarsk-Parry B.S."/>
            <person name="Vaghefi N."/>
            <person name="Wilken P.M."/>
            <person name="An Z."/>
            <person name="de Beer Z.W."/>
            <person name="De Vos L."/>
            <person name="Chen L."/>
            <person name="Duong T.A."/>
            <person name="Gao Y."/>
            <person name="Hammerbacher A."/>
            <person name="Kikkert J.R."/>
            <person name="Li Y."/>
            <person name="Li H."/>
            <person name="Li K."/>
            <person name="Li Q."/>
            <person name="Liu X."/>
            <person name="Ma X."/>
            <person name="Naidoo K."/>
            <person name="Pethybridge S.J."/>
            <person name="Sun J."/>
            <person name="Steenkamp E.T."/>
            <person name="van der Nest M.A."/>
            <person name="van Wyk S."/>
            <person name="Wingfield M.J."/>
            <person name="Xiong C."/>
            <person name="Yue Q."/>
            <person name="Zhang X."/>
        </authorList>
    </citation>
    <scope>NUCLEOTIDE SEQUENCE [LARGE SCALE GENOMIC DNA]</scope>
    <source>
        <strain evidence="4 5">DSM 5745</strain>
    </source>
</reference>
<dbReference type="RefSeq" id="XP_026608241.1">
    <property type="nucleotide sequence ID" value="XM_026742396.1"/>
</dbReference>
<dbReference type="OrthoDB" id="19419at2759"/>
<evidence type="ECO:0000313" key="4">
    <source>
        <dbReference type="EMBL" id="RDW93058.1"/>
    </source>
</evidence>
<feature type="compositionally biased region" description="Acidic residues" evidence="3">
    <location>
        <begin position="324"/>
        <end position="347"/>
    </location>
</feature>
<protein>
    <recommendedName>
        <fullName evidence="6">Nucleosome assembly protein</fullName>
    </recommendedName>
</protein>
<dbReference type="STRING" id="1810919.A0A3D8T4X3"/>
<dbReference type="AlphaFoldDB" id="A0A3D8T4X3"/>
<organism evidence="4 5">
    <name type="scientific">Aspergillus mulundensis</name>
    <dbReference type="NCBI Taxonomy" id="1810919"/>
    <lineage>
        <taxon>Eukaryota</taxon>
        <taxon>Fungi</taxon>
        <taxon>Dikarya</taxon>
        <taxon>Ascomycota</taxon>
        <taxon>Pezizomycotina</taxon>
        <taxon>Eurotiomycetes</taxon>
        <taxon>Eurotiomycetidae</taxon>
        <taxon>Eurotiales</taxon>
        <taxon>Aspergillaceae</taxon>
        <taxon>Aspergillus</taxon>
        <taxon>Aspergillus subgen. Nidulantes</taxon>
    </lineage>
</organism>
<comment type="caution">
    <text evidence="4">The sequence shown here is derived from an EMBL/GenBank/DDBJ whole genome shotgun (WGS) entry which is preliminary data.</text>
</comment>
<dbReference type="InterPro" id="IPR037231">
    <property type="entry name" value="NAP-like_sf"/>
</dbReference>
<evidence type="ECO:0000313" key="5">
    <source>
        <dbReference type="Proteomes" id="UP000256690"/>
    </source>
</evidence>
<comment type="similarity">
    <text evidence="1 2">Belongs to the nucleosome assembly protein (NAP) family.</text>
</comment>
<sequence>MSNDQQIDLADRISEPVMPQEVARDIAVLEQQFIRAEVEQLRRNILDFRPLYEKRAKIIAHPEVQSNFWVRVLSNASGEIDQYITPADAAILGSALKDLKVERFEVNEKGEGEPRSIRLTFEFLTGDENPFFENEKLVKELYWRKQVFTTASGKKSTWDGLVSDPVRINWKKDMDVTKGLLDATCDLFEAEKKGGSRRDLPEFKKLQDKLVEVEALEVDEEEEENDDEDPLGQPSGQSFFNFFGYRGGDVTAEQSATATQEEEERLEKSLKGEKVEYDEADDDEDVDDDFDEIEAFPEGGQLAIALAEDLWPNALKYYTQSFEEMPDDFDMDELDDEDDEEEEEDEESHPRKKTKV</sequence>
<dbReference type="GeneID" id="38110750"/>
<dbReference type="GO" id="GO:0005634">
    <property type="term" value="C:nucleus"/>
    <property type="evidence" value="ECO:0007669"/>
    <property type="project" value="InterPro"/>
</dbReference>
<evidence type="ECO:0000256" key="2">
    <source>
        <dbReference type="RuleBase" id="RU003876"/>
    </source>
</evidence>
<evidence type="ECO:0008006" key="6">
    <source>
        <dbReference type="Google" id="ProtNLM"/>
    </source>
</evidence>
<keyword evidence="5" id="KW-1185">Reference proteome</keyword>
<accession>A0A3D8T4X3</accession>
<proteinExistence type="inferred from homology"/>
<dbReference type="GO" id="GO:0006334">
    <property type="term" value="P:nucleosome assembly"/>
    <property type="evidence" value="ECO:0007669"/>
    <property type="project" value="InterPro"/>
</dbReference>
<dbReference type="SUPFAM" id="SSF143113">
    <property type="entry name" value="NAP-like"/>
    <property type="match status" value="1"/>
</dbReference>
<dbReference type="EMBL" id="PVWQ01000001">
    <property type="protein sequence ID" value="RDW93058.1"/>
    <property type="molecule type" value="Genomic_DNA"/>
</dbReference>
<dbReference type="InterPro" id="IPR002164">
    <property type="entry name" value="NAP_family"/>
</dbReference>
<feature type="region of interest" description="Disordered" evidence="3">
    <location>
        <begin position="322"/>
        <end position="356"/>
    </location>
</feature>
<dbReference type="Pfam" id="PF00956">
    <property type="entry name" value="NAP"/>
    <property type="match status" value="1"/>
</dbReference>
<evidence type="ECO:0000256" key="3">
    <source>
        <dbReference type="SAM" id="MobiDB-lite"/>
    </source>
</evidence>
<dbReference type="Proteomes" id="UP000256690">
    <property type="component" value="Unassembled WGS sequence"/>
</dbReference>
<feature type="compositionally biased region" description="Basic and acidic residues" evidence="3">
    <location>
        <begin position="265"/>
        <end position="277"/>
    </location>
</feature>
<dbReference type="PANTHER" id="PTHR11875">
    <property type="entry name" value="TESTIS-SPECIFIC Y-ENCODED PROTEIN"/>
    <property type="match status" value="1"/>
</dbReference>
<dbReference type="Gene3D" id="3.30.1120.90">
    <property type="entry name" value="Nucleosome assembly protein"/>
    <property type="match status" value="1"/>
</dbReference>
<name>A0A3D8T4X3_9EURO</name>